<evidence type="ECO:0000313" key="1">
    <source>
        <dbReference type="EMBL" id="EKC40020.1"/>
    </source>
</evidence>
<sequence>MSYLIHLNLGKVPVKRTPPCEAYSMCTEHFWLAEGFLNKMDDRPIHGDRREARECRVKSWHVPGEFIAHVPPAAVIDHLAQNQPRGTRTYSACYNVDSRDVLRVTDRVSVLKQGHIQASNWHHVTDFKYISSKSLRTRLRNKMRWFGGCGAPQCNVDLYAILSLWIEQYLKMWNTVFDQSNNDVSGVNFPVWRHSKSDIAFCLNMDFKDNVCFINVPKENIFAIRI</sequence>
<dbReference type="HOGENOM" id="CLU_1225841_0_0_1"/>
<dbReference type="InParanoid" id="K1RFC6"/>
<name>K1RFC6_MAGGI</name>
<dbReference type="AlphaFoldDB" id="K1RFC6"/>
<organism evidence="1">
    <name type="scientific">Magallana gigas</name>
    <name type="common">Pacific oyster</name>
    <name type="synonym">Crassostrea gigas</name>
    <dbReference type="NCBI Taxonomy" id="29159"/>
    <lineage>
        <taxon>Eukaryota</taxon>
        <taxon>Metazoa</taxon>
        <taxon>Spiralia</taxon>
        <taxon>Lophotrochozoa</taxon>
        <taxon>Mollusca</taxon>
        <taxon>Bivalvia</taxon>
        <taxon>Autobranchia</taxon>
        <taxon>Pteriomorphia</taxon>
        <taxon>Ostreida</taxon>
        <taxon>Ostreoidea</taxon>
        <taxon>Ostreidae</taxon>
        <taxon>Magallana</taxon>
    </lineage>
</organism>
<proteinExistence type="predicted"/>
<reference evidence="1" key="1">
    <citation type="journal article" date="2012" name="Nature">
        <title>The oyster genome reveals stress adaptation and complexity of shell formation.</title>
        <authorList>
            <person name="Zhang G."/>
            <person name="Fang X."/>
            <person name="Guo X."/>
            <person name="Li L."/>
            <person name="Luo R."/>
            <person name="Xu F."/>
            <person name="Yang P."/>
            <person name="Zhang L."/>
            <person name="Wang X."/>
            <person name="Qi H."/>
            <person name="Xiong Z."/>
            <person name="Que H."/>
            <person name="Xie Y."/>
            <person name="Holland P.W."/>
            <person name="Paps J."/>
            <person name="Zhu Y."/>
            <person name="Wu F."/>
            <person name="Chen Y."/>
            <person name="Wang J."/>
            <person name="Peng C."/>
            <person name="Meng J."/>
            <person name="Yang L."/>
            <person name="Liu J."/>
            <person name="Wen B."/>
            <person name="Zhang N."/>
            <person name="Huang Z."/>
            <person name="Zhu Q."/>
            <person name="Feng Y."/>
            <person name="Mount A."/>
            <person name="Hedgecock D."/>
            <person name="Xu Z."/>
            <person name="Liu Y."/>
            <person name="Domazet-Loso T."/>
            <person name="Du Y."/>
            <person name="Sun X."/>
            <person name="Zhang S."/>
            <person name="Liu B."/>
            <person name="Cheng P."/>
            <person name="Jiang X."/>
            <person name="Li J."/>
            <person name="Fan D."/>
            <person name="Wang W."/>
            <person name="Fu W."/>
            <person name="Wang T."/>
            <person name="Wang B."/>
            <person name="Zhang J."/>
            <person name="Peng Z."/>
            <person name="Li Y."/>
            <person name="Li N."/>
            <person name="Wang J."/>
            <person name="Chen M."/>
            <person name="He Y."/>
            <person name="Tan F."/>
            <person name="Song X."/>
            <person name="Zheng Q."/>
            <person name="Huang R."/>
            <person name="Yang H."/>
            <person name="Du X."/>
            <person name="Chen L."/>
            <person name="Yang M."/>
            <person name="Gaffney P.M."/>
            <person name="Wang S."/>
            <person name="Luo L."/>
            <person name="She Z."/>
            <person name="Ming Y."/>
            <person name="Huang W."/>
            <person name="Zhang S."/>
            <person name="Huang B."/>
            <person name="Zhang Y."/>
            <person name="Qu T."/>
            <person name="Ni P."/>
            <person name="Miao G."/>
            <person name="Wang J."/>
            <person name="Wang Q."/>
            <person name="Steinberg C.E."/>
            <person name="Wang H."/>
            <person name="Li N."/>
            <person name="Qian L."/>
            <person name="Zhang G."/>
            <person name="Li Y."/>
            <person name="Yang H."/>
            <person name="Liu X."/>
            <person name="Wang J."/>
            <person name="Yin Y."/>
            <person name="Wang J."/>
        </authorList>
    </citation>
    <scope>NUCLEOTIDE SEQUENCE [LARGE SCALE GENOMIC DNA]</scope>
    <source>
        <strain evidence="1">05x7-T-G4-1.051#20</strain>
    </source>
</reference>
<dbReference type="EMBL" id="JH819016">
    <property type="protein sequence ID" value="EKC40020.1"/>
    <property type="molecule type" value="Genomic_DNA"/>
</dbReference>
<gene>
    <name evidence="1" type="ORF">CGI_10013489</name>
</gene>
<protein>
    <submittedName>
        <fullName evidence="1">Uncharacterized protein</fullName>
    </submittedName>
</protein>
<accession>K1RFC6</accession>